<dbReference type="EC" id="2.3.3.16" evidence="3"/>
<dbReference type="SUPFAM" id="SSF48256">
    <property type="entry name" value="Citrate synthase"/>
    <property type="match status" value="1"/>
</dbReference>
<evidence type="ECO:0000313" key="6">
    <source>
        <dbReference type="EMBL" id="SFL68139.1"/>
    </source>
</evidence>
<dbReference type="Gene3D" id="1.10.230.10">
    <property type="entry name" value="Cytochrome P450-Terp, domain 2"/>
    <property type="match status" value="1"/>
</dbReference>
<evidence type="ECO:0000256" key="3">
    <source>
        <dbReference type="ARBA" id="ARBA00012972"/>
    </source>
</evidence>
<organism evidence="6 7">
    <name type="scientific">Rugamonas rubra</name>
    <dbReference type="NCBI Taxonomy" id="758825"/>
    <lineage>
        <taxon>Bacteria</taxon>
        <taxon>Pseudomonadati</taxon>
        <taxon>Pseudomonadota</taxon>
        <taxon>Betaproteobacteria</taxon>
        <taxon>Burkholderiales</taxon>
        <taxon>Oxalobacteraceae</taxon>
        <taxon>Telluria group</taxon>
        <taxon>Rugamonas</taxon>
    </lineage>
</organism>
<evidence type="ECO:0000256" key="2">
    <source>
        <dbReference type="ARBA" id="ARBA00010566"/>
    </source>
</evidence>
<accession>A0A1I4JNM2</accession>
<comment type="pathway">
    <text evidence="1">Carbohydrate metabolism; tricarboxylic acid cycle; isocitrate from oxaloacetate: step 1/2.</text>
</comment>
<dbReference type="AlphaFoldDB" id="A0A1I4JNM2"/>
<reference evidence="6 7" key="1">
    <citation type="submission" date="2016-10" db="EMBL/GenBank/DDBJ databases">
        <authorList>
            <person name="de Groot N.N."/>
        </authorList>
    </citation>
    <scope>NUCLEOTIDE SEQUENCE [LARGE SCALE GENOMIC DNA]</scope>
    <source>
        <strain evidence="6 7">ATCC 43154</strain>
    </source>
</reference>
<dbReference type="InterPro" id="IPR041657">
    <property type="entry name" value="HTH_17"/>
</dbReference>
<comment type="similarity">
    <text evidence="2">Belongs to the citrate synthase family.</text>
</comment>
<sequence length="427" mass="44728">MKKDLSAAEAAKLLSVSLPTLYSYVSRGLLASSAVSGPTRSKRYAREAVLRLAARRADGKRAGHAVAGAINWGVPVLETRISRIDDGQLHYRGHDVLALAEHSSLEAVACVLWGEDGRDYFAVECPTAPAELVRSLDALAAGMAPLERAQALLPLLANTMLAGCAESMREAGDAMAGTAMAGAEMGGADAAAADTDGVYQTGAQLMRMLAALLLRGEVSLAPLHLQLARAWEVDAGGAELIRAALVLLADHDLNTSTFTVRCVASTGASLISALSAGLGALSGREHGGHSVLARRMIEAALSAPDMDAYLVAHCRALGNDVPGFAHPLYPAGDPRASYLLRRMPAERPRVQAILAAGEIVRRQLGVEPNADFALAALESAYNLSSSAGPVLFALARSAGWIAHVAEQRADGAMIRPRARYVGRFEAD</sequence>
<dbReference type="PANTHER" id="PTHR11739">
    <property type="entry name" value="CITRATE SYNTHASE"/>
    <property type="match status" value="1"/>
</dbReference>
<dbReference type="UniPathway" id="UPA00223">
    <property type="reaction ID" value="UER00717"/>
</dbReference>
<name>A0A1I4JNM2_9BURK</name>
<dbReference type="GO" id="GO:0005975">
    <property type="term" value="P:carbohydrate metabolic process"/>
    <property type="evidence" value="ECO:0007669"/>
    <property type="project" value="TreeGrafter"/>
</dbReference>
<dbReference type="InterPro" id="IPR009061">
    <property type="entry name" value="DNA-bd_dom_put_sf"/>
</dbReference>
<dbReference type="STRING" id="758825.SAMN02982985_01125"/>
<dbReference type="SUPFAM" id="SSF46955">
    <property type="entry name" value="Putative DNA-binding domain"/>
    <property type="match status" value="1"/>
</dbReference>
<evidence type="ECO:0000256" key="4">
    <source>
        <dbReference type="ARBA" id="ARBA00022679"/>
    </source>
</evidence>
<dbReference type="GO" id="GO:0005829">
    <property type="term" value="C:cytosol"/>
    <property type="evidence" value="ECO:0007669"/>
    <property type="project" value="TreeGrafter"/>
</dbReference>
<dbReference type="Proteomes" id="UP000199470">
    <property type="component" value="Unassembled WGS sequence"/>
</dbReference>
<evidence type="ECO:0000259" key="5">
    <source>
        <dbReference type="Pfam" id="PF12728"/>
    </source>
</evidence>
<gene>
    <name evidence="6" type="ORF">SAMN02982985_01125</name>
</gene>
<dbReference type="Pfam" id="PF12728">
    <property type="entry name" value="HTH_17"/>
    <property type="match status" value="1"/>
</dbReference>
<dbReference type="PANTHER" id="PTHR11739:SF4">
    <property type="entry name" value="CITRATE SYNTHASE, PEROXISOMAL"/>
    <property type="match status" value="1"/>
</dbReference>
<dbReference type="InterPro" id="IPR002020">
    <property type="entry name" value="Citrate_synthase"/>
</dbReference>
<dbReference type="OrthoDB" id="9800864at2"/>
<evidence type="ECO:0000313" key="7">
    <source>
        <dbReference type="Proteomes" id="UP000199470"/>
    </source>
</evidence>
<dbReference type="InterPro" id="IPR016142">
    <property type="entry name" value="Citrate_synth-like_lrg_a-sub"/>
</dbReference>
<dbReference type="Pfam" id="PF00285">
    <property type="entry name" value="Citrate_synt"/>
    <property type="match status" value="1"/>
</dbReference>
<dbReference type="CDD" id="cd06102">
    <property type="entry name" value="citrate_synt_like_2"/>
    <property type="match status" value="1"/>
</dbReference>
<dbReference type="EMBL" id="FOTW01000006">
    <property type="protein sequence ID" value="SFL68139.1"/>
    <property type="molecule type" value="Genomic_DNA"/>
</dbReference>
<dbReference type="RefSeq" id="WP_093384810.1">
    <property type="nucleotide sequence ID" value="NZ_FOTW01000006.1"/>
</dbReference>
<evidence type="ECO:0000256" key="1">
    <source>
        <dbReference type="ARBA" id="ARBA00004751"/>
    </source>
</evidence>
<keyword evidence="7" id="KW-1185">Reference proteome</keyword>
<feature type="domain" description="Helix-turn-helix" evidence="5">
    <location>
        <begin position="5"/>
        <end position="56"/>
    </location>
</feature>
<dbReference type="Gene3D" id="1.10.580.10">
    <property type="entry name" value="Citrate Synthase, domain 1"/>
    <property type="match status" value="1"/>
</dbReference>
<proteinExistence type="inferred from homology"/>
<dbReference type="GO" id="GO:0006099">
    <property type="term" value="P:tricarboxylic acid cycle"/>
    <property type="evidence" value="ECO:0007669"/>
    <property type="project" value="UniProtKB-UniPathway"/>
</dbReference>
<protein>
    <recommendedName>
        <fullName evidence="3">citrate synthase (unknown stereospecificity)</fullName>
        <ecNumber evidence="3">2.3.3.16</ecNumber>
    </recommendedName>
</protein>
<dbReference type="GO" id="GO:0036440">
    <property type="term" value="F:citrate synthase activity"/>
    <property type="evidence" value="ECO:0007669"/>
    <property type="project" value="UniProtKB-EC"/>
</dbReference>
<keyword evidence="4" id="KW-0808">Transferase</keyword>
<dbReference type="InterPro" id="IPR016143">
    <property type="entry name" value="Citrate_synth-like_sm_a-sub"/>
</dbReference>
<dbReference type="InterPro" id="IPR036969">
    <property type="entry name" value="Citrate_synthase_sf"/>
</dbReference>